<evidence type="ECO:0000256" key="5">
    <source>
        <dbReference type="ARBA" id="ARBA00023136"/>
    </source>
</evidence>
<feature type="transmembrane region" description="Helical" evidence="6">
    <location>
        <begin position="12"/>
        <end position="33"/>
    </location>
</feature>
<feature type="transmembrane region" description="Helical" evidence="6">
    <location>
        <begin position="319"/>
        <end position="339"/>
    </location>
</feature>
<keyword evidence="2" id="KW-1003">Cell membrane</keyword>
<dbReference type="PANTHER" id="PTHR33529:SF2">
    <property type="entry name" value="LIPOPOLYSACCHARIDE EXPORT SYSTEM PERMEASE PROTEIN LPTG"/>
    <property type="match status" value="1"/>
</dbReference>
<keyword evidence="8" id="KW-1185">Reference proteome</keyword>
<dbReference type="Pfam" id="PF03739">
    <property type="entry name" value="LptF_LptG"/>
    <property type="match status" value="1"/>
</dbReference>
<dbReference type="GO" id="GO:0055085">
    <property type="term" value="P:transmembrane transport"/>
    <property type="evidence" value="ECO:0007669"/>
    <property type="project" value="InterPro"/>
</dbReference>
<evidence type="ECO:0000256" key="4">
    <source>
        <dbReference type="ARBA" id="ARBA00022989"/>
    </source>
</evidence>
<dbReference type="RefSeq" id="WP_179584734.1">
    <property type="nucleotide sequence ID" value="NZ_JACBYR010000001.1"/>
</dbReference>
<comment type="subcellular location">
    <subcellularLocation>
        <location evidence="1">Cell membrane</location>
        <topology evidence="1">Multi-pass membrane protein</topology>
    </subcellularLocation>
</comment>
<dbReference type="Proteomes" id="UP000542125">
    <property type="component" value="Unassembled WGS sequence"/>
</dbReference>
<keyword evidence="5 6" id="KW-0472">Membrane</keyword>
<keyword evidence="3 6" id="KW-0812">Transmembrane</keyword>
<dbReference type="AlphaFoldDB" id="A0A7Y9ISB0"/>
<dbReference type="GO" id="GO:0043190">
    <property type="term" value="C:ATP-binding cassette (ABC) transporter complex"/>
    <property type="evidence" value="ECO:0007669"/>
    <property type="project" value="InterPro"/>
</dbReference>
<dbReference type="InterPro" id="IPR030923">
    <property type="entry name" value="LptG"/>
</dbReference>
<feature type="transmembrane region" description="Helical" evidence="6">
    <location>
        <begin position="293"/>
        <end position="312"/>
    </location>
</feature>
<evidence type="ECO:0000256" key="2">
    <source>
        <dbReference type="ARBA" id="ARBA00022475"/>
    </source>
</evidence>
<feature type="transmembrane region" description="Helical" evidence="6">
    <location>
        <begin position="101"/>
        <end position="121"/>
    </location>
</feature>
<protein>
    <submittedName>
        <fullName evidence="7">Lipopolysaccharide export system permease protein</fullName>
    </submittedName>
</protein>
<feature type="transmembrane region" description="Helical" evidence="6">
    <location>
        <begin position="61"/>
        <end position="80"/>
    </location>
</feature>
<comment type="caution">
    <text evidence="7">The sequence shown here is derived from an EMBL/GenBank/DDBJ whole genome shotgun (WGS) entry which is preliminary data.</text>
</comment>
<evidence type="ECO:0000256" key="1">
    <source>
        <dbReference type="ARBA" id="ARBA00004651"/>
    </source>
</evidence>
<organism evidence="7 8">
    <name type="scientific">Pigmentiphaga litoralis</name>
    <dbReference type="NCBI Taxonomy" id="516702"/>
    <lineage>
        <taxon>Bacteria</taxon>
        <taxon>Pseudomonadati</taxon>
        <taxon>Pseudomonadota</taxon>
        <taxon>Betaproteobacteria</taxon>
        <taxon>Burkholderiales</taxon>
        <taxon>Alcaligenaceae</taxon>
        <taxon>Pigmentiphaga</taxon>
    </lineage>
</organism>
<keyword evidence="4 6" id="KW-1133">Transmembrane helix</keyword>
<sequence length="391" mass="42362">MKTARRYLATEIYRSSAVVLIALVGLFTFFALVDDLDKVGRGDFKIYHLLFLELLALPTRLYDILPIGLLIGSILALAGLAQRHELVILRVSGISGMRMLVMLWIVTIPVVIFALILAEFLTPAAELKLSEATLSLTGSAGKNAGVLRSGYWFKETTPEGDRIINVGALQSGGGALTITLYDFNAERQLTSTVTAVSGAFGTGELSLKDVTVNTISPETESALAKGSRATTPPVVVTKEATRSVPTSLTPELLFARVLTPERMSFIDLFDYIGYLSANHLVAERQIVAVWRKLIYPFTLLVMVTIAAPLGFMQTRRGGVGAKVFLGILLGVGFFMLNQLSLNVGMLNKWPAWLTAVGPNALALVLAMTAVLIVEYGSTISRRWKALRGSRA</sequence>
<proteinExistence type="predicted"/>
<dbReference type="GO" id="GO:0015920">
    <property type="term" value="P:lipopolysaccharide transport"/>
    <property type="evidence" value="ECO:0007669"/>
    <property type="project" value="TreeGrafter"/>
</dbReference>
<reference evidence="7 8" key="1">
    <citation type="submission" date="2020-07" db="EMBL/GenBank/DDBJ databases">
        <title>Genomic Encyclopedia of Type Strains, Phase IV (KMG-V): Genome sequencing to study the core and pangenomes of soil and plant-associated prokaryotes.</title>
        <authorList>
            <person name="Whitman W."/>
        </authorList>
    </citation>
    <scope>NUCLEOTIDE SEQUENCE [LARGE SCALE GENOMIC DNA]</scope>
    <source>
        <strain evidence="7 8">SAS40</strain>
    </source>
</reference>
<accession>A0A7Y9ISB0</accession>
<evidence type="ECO:0000313" key="8">
    <source>
        <dbReference type="Proteomes" id="UP000542125"/>
    </source>
</evidence>
<dbReference type="InterPro" id="IPR005495">
    <property type="entry name" value="LptG/LptF_permease"/>
</dbReference>
<evidence type="ECO:0000256" key="3">
    <source>
        <dbReference type="ARBA" id="ARBA00022692"/>
    </source>
</evidence>
<name>A0A7Y9ISB0_9BURK</name>
<feature type="transmembrane region" description="Helical" evidence="6">
    <location>
        <begin position="351"/>
        <end position="373"/>
    </location>
</feature>
<dbReference type="PANTHER" id="PTHR33529">
    <property type="entry name" value="SLR0882 PROTEIN-RELATED"/>
    <property type="match status" value="1"/>
</dbReference>
<evidence type="ECO:0000256" key="6">
    <source>
        <dbReference type="SAM" id="Phobius"/>
    </source>
</evidence>
<gene>
    <name evidence="7" type="ORF">FHW18_001422</name>
</gene>
<dbReference type="NCBIfam" id="TIGR04408">
    <property type="entry name" value="LptG_lptG"/>
    <property type="match status" value="1"/>
</dbReference>
<evidence type="ECO:0000313" key="7">
    <source>
        <dbReference type="EMBL" id="NYE82151.1"/>
    </source>
</evidence>
<dbReference type="EMBL" id="JACBYR010000001">
    <property type="protein sequence ID" value="NYE82151.1"/>
    <property type="molecule type" value="Genomic_DNA"/>
</dbReference>